<gene>
    <name evidence="3" type="ORF">MF672_011105</name>
</gene>
<dbReference type="InterPro" id="IPR011600">
    <property type="entry name" value="Pept_C14_caspase"/>
</dbReference>
<feature type="domain" description="Peptidase C14 caspase" evidence="1">
    <location>
        <begin position="14"/>
        <end position="156"/>
    </location>
</feature>
<dbReference type="Gene3D" id="3.40.50.1460">
    <property type="match status" value="1"/>
</dbReference>
<evidence type="ECO:0000313" key="3">
    <source>
        <dbReference type="EMBL" id="MCK2214335.1"/>
    </source>
</evidence>
<keyword evidence="4" id="KW-1185">Reference proteome</keyword>
<dbReference type="RefSeq" id="WP_247815222.1">
    <property type="nucleotide sequence ID" value="NZ_JAKRKC020000001.1"/>
</dbReference>
<organism evidence="3 4">
    <name type="scientific">Actinomadura luzonensis</name>
    <dbReference type="NCBI Taxonomy" id="2805427"/>
    <lineage>
        <taxon>Bacteria</taxon>
        <taxon>Bacillati</taxon>
        <taxon>Actinomycetota</taxon>
        <taxon>Actinomycetes</taxon>
        <taxon>Streptosporangiales</taxon>
        <taxon>Thermomonosporaceae</taxon>
        <taxon>Actinomadura</taxon>
    </lineage>
</organism>
<dbReference type="Proteomes" id="UP001317259">
    <property type="component" value="Unassembled WGS sequence"/>
</dbReference>
<accession>A0ABT0FQP2</accession>
<evidence type="ECO:0000259" key="2">
    <source>
        <dbReference type="Pfam" id="PF08378"/>
    </source>
</evidence>
<proteinExistence type="predicted"/>
<comment type="caution">
    <text evidence="3">The sequence shown here is derived from an EMBL/GenBank/DDBJ whole genome shotgun (WGS) entry which is preliminary data.</text>
</comment>
<reference evidence="3 4" key="1">
    <citation type="submission" date="2022-04" db="EMBL/GenBank/DDBJ databases">
        <title>Genome draft of Actinomadura sp. ATCC 31491.</title>
        <authorList>
            <person name="Shi X."/>
            <person name="Du Y."/>
        </authorList>
    </citation>
    <scope>NUCLEOTIDE SEQUENCE [LARGE SCALE GENOMIC DNA]</scope>
    <source>
        <strain evidence="3 4">ATCC 31491</strain>
    </source>
</reference>
<dbReference type="InterPro" id="IPR011528">
    <property type="entry name" value="NERD"/>
</dbReference>
<name>A0ABT0FQP2_9ACTN</name>
<dbReference type="InterPro" id="IPR029030">
    <property type="entry name" value="Caspase-like_dom_sf"/>
</dbReference>
<dbReference type="NCBIfam" id="NF047832">
    <property type="entry name" value="caspase_w_EACC1"/>
    <property type="match status" value="1"/>
</dbReference>
<dbReference type="EMBL" id="JAKRKC020000001">
    <property type="protein sequence ID" value="MCK2214335.1"/>
    <property type="molecule type" value="Genomic_DNA"/>
</dbReference>
<evidence type="ECO:0000313" key="4">
    <source>
        <dbReference type="Proteomes" id="UP001317259"/>
    </source>
</evidence>
<dbReference type="Pfam" id="PF00656">
    <property type="entry name" value="Peptidase_C14"/>
    <property type="match status" value="1"/>
</dbReference>
<dbReference type="Pfam" id="PF08378">
    <property type="entry name" value="NERD"/>
    <property type="match status" value="1"/>
</dbReference>
<feature type="domain" description="NERD" evidence="2">
    <location>
        <begin position="345"/>
        <end position="409"/>
    </location>
</feature>
<dbReference type="SUPFAM" id="SSF52129">
    <property type="entry name" value="Caspase-like"/>
    <property type="match status" value="1"/>
</dbReference>
<sequence length="481" mass="52882">MTVLEPAEWRSSQAILIGVAAYDDQRLPDIPAAANSLAELQTVLTDPQLCGWPNTKVVVLADPHDSRAVATRIRRLAQGVSDVLLLYYVGHGTLTPSGELCLSLTDTDAEAPDLTGLEYGRIRSAFRDSPARVKAVILDCCYSGRAIETLADQAALVADQTDIRGVYTLTASDLAAHVPPPEKQADACTSFTGELVELIRIGIPGEGDQLSLGNIYLELRRRLRIRGLPAPNQRGTDTAHSFAFTKNAAAGPPVPKKGRSQTYTVQIPIELTSTHNQNLQPSYRHLWRRALIAAVLGMVVSFLTRDWRLGVSVAIFAAIAEAIYEAWSSSSVPAWRHVSAMQPRTEAKLRRLERSGYRMLHARTIPGTGVLIDHMIIGPTGVYTVTSEKWNKRLTVRTQLQSELWRGPFSQRSRLDEVRSTAIQAGDRISAALGLRITVTPSLSIYGPSTPWKTNTIRDVAVFKSFRVRKWITTQVECVVS</sequence>
<protein>
    <submittedName>
        <fullName evidence="3">Caspase family protein</fullName>
    </submittedName>
</protein>
<evidence type="ECO:0000259" key="1">
    <source>
        <dbReference type="Pfam" id="PF00656"/>
    </source>
</evidence>